<name>A0A834BX86_ORYME</name>
<evidence type="ECO:0000313" key="2">
    <source>
        <dbReference type="Proteomes" id="UP000646548"/>
    </source>
</evidence>
<gene>
    <name evidence="1" type="ORF">FQA47_017263</name>
</gene>
<dbReference type="AlphaFoldDB" id="A0A834BX86"/>
<comment type="caution">
    <text evidence="1">The sequence shown here is derived from an EMBL/GenBank/DDBJ whole genome shotgun (WGS) entry which is preliminary data.</text>
</comment>
<dbReference type="EMBL" id="WKFB01000649">
    <property type="protein sequence ID" value="KAF6719050.1"/>
    <property type="molecule type" value="Genomic_DNA"/>
</dbReference>
<sequence>MKPELASLLSVAMTTAAISSPLCVKRLKGLVAEDSAHTGGGGGGRLVIQSYKVAGERKDLVACAPVFIRYSRKNKALPAFPPAFVGPFVCVRPDLCTVKVGRAVEVIAVQTLDRPAEWEPFKRRPL</sequence>
<organism evidence="1 2">
    <name type="scientific">Oryzias melastigma</name>
    <name type="common">Marine medaka</name>
    <dbReference type="NCBI Taxonomy" id="30732"/>
    <lineage>
        <taxon>Eukaryota</taxon>
        <taxon>Metazoa</taxon>
        <taxon>Chordata</taxon>
        <taxon>Craniata</taxon>
        <taxon>Vertebrata</taxon>
        <taxon>Euteleostomi</taxon>
        <taxon>Actinopterygii</taxon>
        <taxon>Neopterygii</taxon>
        <taxon>Teleostei</taxon>
        <taxon>Neoteleostei</taxon>
        <taxon>Acanthomorphata</taxon>
        <taxon>Ovalentaria</taxon>
        <taxon>Atherinomorphae</taxon>
        <taxon>Beloniformes</taxon>
        <taxon>Adrianichthyidae</taxon>
        <taxon>Oryziinae</taxon>
        <taxon>Oryzias</taxon>
    </lineage>
</organism>
<reference evidence="1" key="1">
    <citation type="journal article" name="BMC Genomics">
        <title>Long-read sequencing and de novo genome assembly of marine medaka (Oryzias melastigma).</title>
        <authorList>
            <person name="Liang P."/>
            <person name="Saqib H.S.A."/>
            <person name="Ni X."/>
            <person name="Shen Y."/>
        </authorList>
    </citation>
    <scope>NUCLEOTIDE SEQUENCE</scope>
    <source>
        <strain evidence="1">Bigg-433</strain>
    </source>
</reference>
<accession>A0A834BX86</accession>
<proteinExistence type="predicted"/>
<protein>
    <submittedName>
        <fullName evidence="1">Uncharacterized protein</fullName>
    </submittedName>
</protein>
<evidence type="ECO:0000313" key="1">
    <source>
        <dbReference type="EMBL" id="KAF6719050.1"/>
    </source>
</evidence>
<dbReference type="Proteomes" id="UP000646548">
    <property type="component" value="Unassembled WGS sequence"/>
</dbReference>